<gene>
    <name evidence="1" type="ORF">HDF15_002383</name>
</gene>
<dbReference type="GO" id="GO:0016829">
    <property type="term" value="F:lyase activity"/>
    <property type="evidence" value="ECO:0007669"/>
    <property type="project" value="UniProtKB-KW"/>
</dbReference>
<dbReference type="SUPFAM" id="SSF63825">
    <property type="entry name" value="YWTD domain"/>
    <property type="match status" value="1"/>
</dbReference>
<proteinExistence type="predicted"/>
<dbReference type="Gene3D" id="2.120.10.30">
    <property type="entry name" value="TolB, C-terminal domain"/>
    <property type="match status" value="2"/>
</dbReference>
<accession>A0A7W7ZQ28</accession>
<dbReference type="Proteomes" id="UP000584867">
    <property type="component" value="Unassembled WGS sequence"/>
</dbReference>
<reference evidence="1 2" key="1">
    <citation type="submission" date="2020-08" db="EMBL/GenBank/DDBJ databases">
        <title>Genomic Encyclopedia of Type Strains, Phase IV (KMG-V): Genome sequencing to study the core and pangenomes of soil and plant-associated prokaryotes.</title>
        <authorList>
            <person name="Whitman W."/>
        </authorList>
    </citation>
    <scope>NUCLEOTIDE SEQUENCE [LARGE SCALE GENOMIC DNA]</scope>
    <source>
        <strain evidence="1 2">X5P3</strain>
    </source>
</reference>
<dbReference type="SUPFAM" id="SSF63829">
    <property type="entry name" value="Calcium-dependent phosphotriesterase"/>
    <property type="match status" value="1"/>
</dbReference>
<dbReference type="RefSeq" id="WP_184255617.1">
    <property type="nucleotide sequence ID" value="NZ_JACHIO010000008.1"/>
</dbReference>
<organism evidence="1 2">
    <name type="scientific">Granulicella mallensis</name>
    <dbReference type="NCBI Taxonomy" id="940614"/>
    <lineage>
        <taxon>Bacteria</taxon>
        <taxon>Pseudomonadati</taxon>
        <taxon>Acidobacteriota</taxon>
        <taxon>Terriglobia</taxon>
        <taxon>Terriglobales</taxon>
        <taxon>Acidobacteriaceae</taxon>
        <taxon>Granulicella</taxon>
    </lineage>
</organism>
<evidence type="ECO:0000313" key="2">
    <source>
        <dbReference type="Proteomes" id="UP000584867"/>
    </source>
</evidence>
<dbReference type="AlphaFoldDB" id="A0A7W7ZQ28"/>
<evidence type="ECO:0000313" key="1">
    <source>
        <dbReference type="EMBL" id="MBB5064035.1"/>
    </source>
</evidence>
<sequence>MKIHRLSLPVTVSLVGLIGVLGLSGCSSNFGDSANVASQTAMSIKGIVHGGQQGLVGAHVYMFAAGVDTYGEASTSLLTAGPTTSSDGTNFFTTTDGAGNFNIGGEFACTANTNVYLYATGGDPGVGTGDNSGSGLLAAVGECGAGNTFPSTVTNIYMNEASTIAAAYALAGYTTDPTHISAPTAHSTQAQTGVTNAFTNAVNLVVQATGAIPAKTTAGNGTVPQVELNTLADILAGCINSTGPTSSGCATLFANAPNTAGVLPTNTAQAAINIAQHPGAHVSALLNLATNAGPFQPFETSATDFSVGIIYTDPTISAPRTIAIDAVGNAWITNANSNVVTELSSTGKVLSGTNGFGKGGLFSPSGLAIDATTGTAWVTNLSTPGLLQPNHVRTLNSSGALSGDFSGSSINLPDTVSVDGLGNAWIPNTGGVGGAIIAGVTEITRAGTIPSGAAGYTVGLVNQPVGSAIDASGNLWMASSTVANVLQMNGASTANTGSFTVHLLSGGILGGTGLAIDNGGNVWVASTGLVGLLGGINKVTTNGTVTSVAPYQGPLLTTPTGIALDSAGHAWAVNNSTNALVELNNDGSLAASNGFSIPSTAGSFSIALDSSGDIWIPNSAPNGTSVTEIIGLAAPVVTPLAGNLIAPYGNPASRP</sequence>
<protein>
    <submittedName>
        <fullName evidence="1">Streptogramin lyase</fullName>
    </submittedName>
</protein>
<keyword evidence="1" id="KW-0456">Lyase</keyword>
<dbReference type="PROSITE" id="PS51257">
    <property type="entry name" value="PROKAR_LIPOPROTEIN"/>
    <property type="match status" value="1"/>
</dbReference>
<dbReference type="EMBL" id="JACHIO010000008">
    <property type="protein sequence ID" value="MBB5064035.1"/>
    <property type="molecule type" value="Genomic_DNA"/>
</dbReference>
<dbReference type="InterPro" id="IPR011042">
    <property type="entry name" value="6-blade_b-propeller_TolB-like"/>
</dbReference>
<comment type="caution">
    <text evidence="1">The sequence shown here is derived from an EMBL/GenBank/DDBJ whole genome shotgun (WGS) entry which is preliminary data.</text>
</comment>
<name>A0A7W7ZQ28_9BACT</name>